<protein>
    <recommendedName>
        <fullName evidence="1">Tc1-like transposase DDE domain-containing protein</fullName>
    </recommendedName>
</protein>
<gene>
    <name evidence="2" type="ORF">CA12_02370</name>
</gene>
<dbReference type="Pfam" id="PF13358">
    <property type="entry name" value="DDE_3"/>
    <property type="match status" value="1"/>
</dbReference>
<name>A0A517P473_9PLAN</name>
<evidence type="ECO:0000313" key="3">
    <source>
        <dbReference type="Proteomes" id="UP000318741"/>
    </source>
</evidence>
<organism evidence="2 3">
    <name type="scientific">Alienimonas californiensis</name>
    <dbReference type="NCBI Taxonomy" id="2527989"/>
    <lineage>
        <taxon>Bacteria</taxon>
        <taxon>Pseudomonadati</taxon>
        <taxon>Planctomycetota</taxon>
        <taxon>Planctomycetia</taxon>
        <taxon>Planctomycetales</taxon>
        <taxon>Planctomycetaceae</taxon>
        <taxon>Alienimonas</taxon>
    </lineage>
</organism>
<proteinExistence type="predicted"/>
<dbReference type="EMBL" id="CP036265">
    <property type="protein sequence ID" value="QDT14169.1"/>
    <property type="molecule type" value="Genomic_DNA"/>
</dbReference>
<dbReference type="KEGG" id="acaf:CA12_02370"/>
<evidence type="ECO:0000313" key="2">
    <source>
        <dbReference type="EMBL" id="QDT14169.1"/>
    </source>
</evidence>
<evidence type="ECO:0000259" key="1">
    <source>
        <dbReference type="Pfam" id="PF13358"/>
    </source>
</evidence>
<dbReference type="InterPro" id="IPR038717">
    <property type="entry name" value="Tc1-like_DDE_dom"/>
</dbReference>
<dbReference type="AlphaFoldDB" id="A0A517P473"/>
<keyword evidence="3" id="KW-1185">Reference proteome</keyword>
<sequence>MIPPKQSGGFVCRMEEVLAIYQRPYDARFPVVCLDETNTQLVSETRTPLSVRPGEPARYDHEDRREGVAQLFLAFEPLTNRRWTWVRPHKAAVDFAEVVRELADRFPEAARILLVSDNLNTHGGGSFYTRFPPAEARRLCERIQFVHTPSTARGSIWPRSS</sequence>
<reference evidence="2 3" key="1">
    <citation type="submission" date="2019-02" db="EMBL/GenBank/DDBJ databases">
        <title>Deep-cultivation of Planctomycetes and their phenomic and genomic characterization uncovers novel biology.</title>
        <authorList>
            <person name="Wiegand S."/>
            <person name="Jogler M."/>
            <person name="Boedeker C."/>
            <person name="Pinto D."/>
            <person name="Vollmers J."/>
            <person name="Rivas-Marin E."/>
            <person name="Kohn T."/>
            <person name="Peeters S.H."/>
            <person name="Heuer A."/>
            <person name="Rast P."/>
            <person name="Oberbeckmann S."/>
            <person name="Bunk B."/>
            <person name="Jeske O."/>
            <person name="Meyerdierks A."/>
            <person name="Storesund J.E."/>
            <person name="Kallscheuer N."/>
            <person name="Luecker S."/>
            <person name="Lage O.M."/>
            <person name="Pohl T."/>
            <person name="Merkel B.J."/>
            <person name="Hornburger P."/>
            <person name="Mueller R.-W."/>
            <person name="Bruemmer F."/>
            <person name="Labrenz M."/>
            <person name="Spormann A.M."/>
            <person name="Op den Camp H."/>
            <person name="Overmann J."/>
            <person name="Amann R."/>
            <person name="Jetten M.S.M."/>
            <person name="Mascher T."/>
            <person name="Medema M.H."/>
            <person name="Devos D.P."/>
            <person name="Kaster A.-K."/>
            <person name="Ovreas L."/>
            <person name="Rohde M."/>
            <person name="Galperin M.Y."/>
            <person name="Jogler C."/>
        </authorList>
    </citation>
    <scope>NUCLEOTIDE SEQUENCE [LARGE SCALE GENOMIC DNA]</scope>
    <source>
        <strain evidence="2 3">CA12</strain>
    </source>
</reference>
<dbReference type="Proteomes" id="UP000318741">
    <property type="component" value="Chromosome"/>
</dbReference>
<feature type="domain" description="Tc1-like transposase DDE" evidence="1">
    <location>
        <begin position="30"/>
        <end position="150"/>
    </location>
</feature>
<accession>A0A517P473</accession>